<organism evidence="2 3">
    <name type="scientific">Pyrocoelia pectoralis</name>
    <dbReference type="NCBI Taxonomy" id="417401"/>
    <lineage>
        <taxon>Eukaryota</taxon>
        <taxon>Metazoa</taxon>
        <taxon>Ecdysozoa</taxon>
        <taxon>Arthropoda</taxon>
        <taxon>Hexapoda</taxon>
        <taxon>Insecta</taxon>
        <taxon>Pterygota</taxon>
        <taxon>Neoptera</taxon>
        <taxon>Endopterygota</taxon>
        <taxon>Coleoptera</taxon>
        <taxon>Polyphaga</taxon>
        <taxon>Elateriformia</taxon>
        <taxon>Elateroidea</taxon>
        <taxon>Lampyridae</taxon>
        <taxon>Lampyrinae</taxon>
        <taxon>Pyrocoelia</taxon>
    </lineage>
</organism>
<keyword evidence="3" id="KW-1185">Reference proteome</keyword>
<dbReference type="EMBL" id="JAVRBK010000002">
    <property type="protein sequence ID" value="KAK5649078.1"/>
    <property type="molecule type" value="Genomic_DNA"/>
</dbReference>
<comment type="caution">
    <text evidence="2">The sequence shown here is derived from an EMBL/GenBank/DDBJ whole genome shotgun (WGS) entry which is preliminary data.</text>
</comment>
<feature type="compositionally biased region" description="Low complexity" evidence="1">
    <location>
        <begin position="119"/>
        <end position="135"/>
    </location>
</feature>
<evidence type="ECO:0000313" key="2">
    <source>
        <dbReference type="EMBL" id="KAK5649078.1"/>
    </source>
</evidence>
<feature type="compositionally biased region" description="Polar residues" evidence="1">
    <location>
        <begin position="107"/>
        <end position="118"/>
    </location>
</feature>
<sequence length="444" mass="50721">MRPRGRSPLTKCYEMRIVDSREASTISSWTKCSKMMEEGHRIHGINGNTDGGAVVPKEETSKNAYNQGGRLKFFKDGKFILELERAQDGERVSWVSVPRKTYWPPQGNAQSIPNYRQESSASLSVSDDNSSIQSSPWQRDHSWKQATPRRNQSKEMTFFYYHLKKFPIWRTCKNRRRPYAISAVDKTYLTIKSERTEQNSVCNKVSNKLRERSSLMTVIQMLIDKSASSTPPRSEIVVSPRKRFLREMEKDKLQLDDACQKRSRNKSAVSGSAPPVTIKVESPIRLNGITSSITEDMRAPRNCSYSITSLLAEDRSRCSPTDSPSHFSPVPQYCSPHEDPWYSESVDRLRSIELSQVEKRTLAAYSSYPYVSPYMYPYSLPPYYSSGIYGRNYMVPPIYPTPPMPVSMRHDTPSCSWSADTSKDLDHRDDTIADMPLNLSKHAG</sequence>
<name>A0AAN7VTF7_9COLE</name>
<evidence type="ECO:0000256" key="1">
    <source>
        <dbReference type="SAM" id="MobiDB-lite"/>
    </source>
</evidence>
<gene>
    <name evidence="2" type="ORF">RI129_003970</name>
</gene>
<protein>
    <recommendedName>
        <fullName evidence="4">Protein hairless</fullName>
    </recommendedName>
</protein>
<dbReference type="AlphaFoldDB" id="A0AAN7VTF7"/>
<accession>A0AAN7VTF7</accession>
<proteinExistence type="predicted"/>
<evidence type="ECO:0000313" key="3">
    <source>
        <dbReference type="Proteomes" id="UP001329430"/>
    </source>
</evidence>
<feature type="region of interest" description="Disordered" evidence="1">
    <location>
        <begin position="105"/>
        <end position="149"/>
    </location>
</feature>
<evidence type="ECO:0008006" key="4">
    <source>
        <dbReference type="Google" id="ProtNLM"/>
    </source>
</evidence>
<reference evidence="2 3" key="1">
    <citation type="journal article" date="2024" name="Insects">
        <title>An Improved Chromosome-Level Genome Assembly of the Firefly Pyrocoelia pectoralis.</title>
        <authorList>
            <person name="Fu X."/>
            <person name="Meyer-Rochow V.B."/>
            <person name="Ballantyne L."/>
            <person name="Zhu X."/>
        </authorList>
    </citation>
    <scope>NUCLEOTIDE SEQUENCE [LARGE SCALE GENOMIC DNA]</scope>
    <source>
        <strain evidence="2">XCY_ONT2</strain>
    </source>
</reference>
<dbReference type="Proteomes" id="UP001329430">
    <property type="component" value="Chromosome 2"/>
</dbReference>